<keyword evidence="2" id="KW-1185">Reference proteome</keyword>
<sequence length="182" mass="19542">MSFWKRLLGRENVPEGVAGGLADDEHVVAQAELAGGGHLVVTSWGLWLPEEPPRRLGWHEIAKAAWNSGTLEITASTAREVSGPGTVVLTDERPRRYRLDEPGKIPQAVHERVTGSIRSRSHRDLPGGGAWVLQRKVPGRDGLILQIRPDPGTDPDAVDRLAEGVAARIGGNGGAALPDERP</sequence>
<comment type="caution">
    <text evidence="1">The sequence shown here is derived from an EMBL/GenBank/DDBJ whole genome shotgun (WGS) entry which is preliminary data.</text>
</comment>
<dbReference type="AlphaFoldDB" id="A0A4Q7UZI9"/>
<name>A0A4Q7UZI9_PSEST</name>
<proteinExistence type="predicted"/>
<dbReference type="EMBL" id="SHKL01000001">
    <property type="protein sequence ID" value="RZT87577.1"/>
    <property type="molecule type" value="Genomic_DNA"/>
</dbReference>
<evidence type="ECO:0000313" key="2">
    <source>
        <dbReference type="Proteomes" id="UP000291591"/>
    </source>
</evidence>
<dbReference type="Proteomes" id="UP000291591">
    <property type="component" value="Unassembled WGS sequence"/>
</dbReference>
<accession>A0A4Q7UZI9</accession>
<protein>
    <submittedName>
        <fullName evidence="1">Uncharacterized protein</fullName>
    </submittedName>
</protein>
<dbReference type="RefSeq" id="WP_130291708.1">
    <property type="nucleotide sequence ID" value="NZ_SHKL01000001.1"/>
</dbReference>
<dbReference type="OrthoDB" id="3397289at2"/>
<reference evidence="1 2" key="1">
    <citation type="submission" date="2019-02" db="EMBL/GenBank/DDBJ databases">
        <title>Sequencing the genomes of 1000 actinobacteria strains.</title>
        <authorList>
            <person name="Klenk H.-P."/>
        </authorList>
    </citation>
    <scope>NUCLEOTIDE SEQUENCE [LARGE SCALE GENOMIC DNA]</scope>
    <source>
        <strain evidence="1 2">DSM 45779</strain>
    </source>
</reference>
<evidence type="ECO:0000313" key="1">
    <source>
        <dbReference type="EMBL" id="RZT87577.1"/>
    </source>
</evidence>
<organism evidence="1 2">
    <name type="scientific">Pseudonocardia sediminis</name>
    <dbReference type="NCBI Taxonomy" id="1397368"/>
    <lineage>
        <taxon>Bacteria</taxon>
        <taxon>Bacillati</taxon>
        <taxon>Actinomycetota</taxon>
        <taxon>Actinomycetes</taxon>
        <taxon>Pseudonocardiales</taxon>
        <taxon>Pseudonocardiaceae</taxon>
        <taxon>Pseudonocardia</taxon>
    </lineage>
</organism>
<gene>
    <name evidence="1" type="ORF">EV383_4503</name>
</gene>